<dbReference type="PANTHER" id="PTHR43071">
    <property type="entry name" value="2-AMINO-4-HYDROXY-6-HYDROXYMETHYLDIHYDROPTERIDINE PYROPHOSPHOKINASE"/>
    <property type="match status" value="1"/>
</dbReference>
<sequence length="333" mass="36373">MGNTLALIALGGNLGDRRATLDRAVADLAGFPGVNLRSVSTYHRTAPVGGPGGQGAFLNAAAALETTLDPVSLHQVLLDLERRAGRVREIRWDARTLDLDLILFGDQIVDTPELTVPHPRFSVRRFVLDPLAEIAPDAVDPLTGRTVLDLLVRLDRRPSVLGVDAGGEVDRASRVALAISDELQGELLRRPPPDEETRPSEQLLVALDRIEASSAAIEEARDQLLRTPGDRWIVSDWAPPLELLRIGSALARCAERNVDPVEFDRLERRFREVDRRQAIAPSPTFCVAIGFRRWGWGLASLERAVEVPILIPDAEDDAGIVAEVVSCCLATRP</sequence>
<evidence type="ECO:0000256" key="7">
    <source>
        <dbReference type="ARBA" id="ARBA00022777"/>
    </source>
</evidence>
<dbReference type="Gene3D" id="3.30.70.560">
    <property type="entry name" value="7,8-Dihydro-6-hydroxymethylpterin-pyrophosphokinase HPPK"/>
    <property type="match status" value="1"/>
</dbReference>
<name>A0A432MQL7_9BACT</name>
<organism evidence="14 15">
    <name type="scientific">Tautonia sociabilis</name>
    <dbReference type="NCBI Taxonomy" id="2080755"/>
    <lineage>
        <taxon>Bacteria</taxon>
        <taxon>Pseudomonadati</taxon>
        <taxon>Planctomycetota</taxon>
        <taxon>Planctomycetia</taxon>
        <taxon>Isosphaerales</taxon>
        <taxon>Isosphaeraceae</taxon>
        <taxon>Tautonia</taxon>
    </lineage>
</organism>
<proteinExistence type="inferred from homology"/>
<evidence type="ECO:0000256" key="5">
    <source>
        <dbReference type="ARBA" id="ARBA00022679"/>
    </source>
</evidence>
<dbReference type="Pfam" id="PF01288">
    <property type="entry name" value="HPPK"/>
    <property type="match status" value="1"/>
</dbReference>
<keyword evidence="6" id="KW-0547">Nucleotide-binding</keyword>
<dbReference type="OrthoDB" id="9808041at2"/>
<dbReference type="InterPro" id="IPR035907">
    <property type="entry name" value="Hppk_sf"/>
</dbReference>
<dbReference type="GO" id="GO:0003848">
    <property type="term" value="F:2-amino-4-hydroxy-6-hydroxymethyldihydropteridine diphosphokinase activity"/>
    <property type="evidence" value="ECO:0007669"/>
    <property type="project" value="UniProtKB-EC"/>
</dbReference>
<dbReference type="GO" id="GO:0046654">
    <property type="term" value="P:tetrahydrofolate biosynthetic process"/>
    <property type="evidence" value="ECO:0007669"/>
    <property type="project" value="UniProtKB-UniPathway"/>
</dbReference>
<gene>
    <name evidence="14" type="primary">folK</name>
    <name evidence="14" type="ORF">TsocGM_02745</name>
</gene>
<evidence type="ECO:0000256" key="2">
    <source>
        <dbReference type="ARBA" id="ARBA00005810"/>
    </source>
</evidence>
<evidence type="ECO:0000259" key="13">
    <source>
        <dbReference type="Pfam" id="PF01288"/>
    </source>
</evidence>
<keyword evidence="15" id="KW-1185">Reference proteome</keyword>
<comment type="pathway">
    <text evidence="1">Cofactor biosynthesis; tetrahydrofolate biosynthesis; 2-amino-4-hydroxy-6-hydroxymethyl-7,8-dihydropteridine diphosphate from 7,8-dihydroneopterin triphosphate: step 4/4.</text>
</comment>
<dbReference type="UniPathway" id="UPA00077">
    <property type="reaction ID" value="UER00155"/>
</dbReference>
<dbReference type="PANTHER" id="PTHR43071:SF1">
    <property type="entry name" value="2-AMINO-4-HYDROXY-6-HYDROXYMETHYLDIHYDROPTERIDINE PYROPHOSPHOKINASE"/>
    <property type="match status" value="1"/>
</dbReference>
<feature type="domain" description="7,8-dihydro-6-hydroxymethylpterin-pyrophosphokinase" evidence="13">
    <location>
        <begin position="8"/>
        <end position="136"/>
    </location>
</feature>
<accession>A0A432MQL7</accession>
<dbReference type="EC" id="2.7.6.3" evidence="3"/>
<dbReference type="EMBL" id="RYZH01000003">
    <property type="protein sequence ID" value="RUL89346.1"/>
    <property type="molecule type" value="Genomic_DNA"/>
</dbReference>
<dbReference type="RefSeq" id="WP_126723782.1">
    <property type="nucleotide sequence ID" value="NZ_RYZH01000003.1"/>
</dbReference>
<dbReference type="GO" id="GO:0016301">
    <property type="term" value="F:kinase activity"/>
    <property type="evidence" value="ECO:0007669"/>
    <property type="project" value="UniProtKB-KW"/>
</dbReference>
<evidence type="ECO:0000256" key="11">
    <source>
        <dbReference type="ARBA" id="ARBA00029766"/>
    </source>
</evidence>
<evidence type="ECO:0000256" key="8">
    <source>
        <dbReference type="ARBA" id="ARBA00022840"/>
    </source>
</evidence>
<evidence type="ECO:0000256" key="9">
    <source>
        <dbReference type="ARBA" id="ARBA00022909"/>
    </source>
</evidence>
<dbReference type="SUPFAM" id="SSF55083">
    <property type="entry name" value="6-hydroxymethyl-7,8-dihydropterin pyrophosphokinase, HPPK"/>
    <property type="match status" value="1"/>
</dbReference>
<dbReference type="NCBIfam" id="TIGR01498">
    <property type="entry name" value="folK"/>
    <property type="match status" value="1"/>
</dbReference>
<dbReference type="InterPro" id="IPR000550">
    <property type="entry name" value="Hppk"/>
</dbReference>
<reference evidence="14 15" key="2">
    <citation type="submission" date="2019-01" db="EMBL/GenBank/DDBJ databases">
        <title>Tautonia sociabilis, a novel thermotolerant planctomycete of Isosphaeraceae family, isolated from a 4000 m deep subterranean habitat.</title>
        <authorList>
            <person name="Kovaleva O.L."/>
            <person name="Elcheninov A.G."/>
            <person name="Van Heerden E."/>
            <person name="Toshchakov S.V."/>
            <person name="Novikov A."/>
            <person name="Bonch-Osmolovskaya E.A."/>
            <person name="Kublanov I.V."/>
        </authorList>
    </citation>
    <scope>NUCLEOTIDE SEQUENCE [LARGE SCALE GENOMIC DNA]</scope>
    <source>
        <strain evidence="14 15">GM2012</strain>
    </source>
</reference>
<dbReference type="GO" id="GO:0005524">
    <property type="term" value="F:ATP binding"/>
    <property type="evidence" value="ECO:0007669"/>
    <property type="project" value="UniProtKB-KW"/>
</dbReference>
<evidence type="ECO:0000256" key="12">
    <source>
        <dbReference type="ARBA" id="ARBA00033413"/>
    </source>
</evidence>
<evidence type="ECO:0000313" key="15">
    <source>
        <dbReference type="Proteomes" id="UP000280296"/>
    </source>
</evidence>
<evidence type="ECO:0000256" key="4">
    <source>
        <dbReference type="ARBA" id="ARBA00016218"/>
    </source>
</evidence>
<dbReference type="CDD" id="cd00483">
    <property type="entry name" value="HPPK"/>
    <property type="match status" value="1"/>
</dbReference>
<keyword evidence="8" id="KW-0067">ATP-binding</keyword>
<dbReference type="Proteomes" id="UP000280296">
    <property type="component" value="Unassembled WGS sequence"/>
</dbReference>
<evidence type="ECO:0000256" key="1">
    <source>
        <dbReference type="ARBA" id="ARBA00005051"/>
    </source>
</evidence>
<reference evidence="14 15" key="1">
    <citation type="submission" date="2018-12" db="EMBL/GenBank/DDBJ databases">
        <authorList>
            <person name="Toschakov S.V."/>
        </authorList>
    </citation>
    <scope>NUCLEOTIDE SEQUENCE [LARGE SCALE GENOMIC DNA]</scope>
    <source>
        <strain evidence="14 15">GM2012</strain>
    </source>
</reference>
<keyword evidence="5 14" id="KW-0808">Transferase</keyword>
<evidence type="ECO:0000256" key="3">
    <source>
        <dbReference type="ARBA" id="ARBA00013253"/>
    </source>
</evidence>
<keyword evidence="7 14" id="KW-0418">Kinase</keyword>
<evidence type="ECO:0000256" key="10">
    <source>
        <dbReference type="ARBA" id="ARBA00029409"/>
    </source>
</evidence>
<evidence type="ECO:0000256" key="6">
    <source>
        <dbReference type="ARBA" id="ARBA00022741"/>
    </source>
</evidence>
<comment type="caution">
    <text evidence="14">The sequence shown here is derived from an EMBL/GenBank/DDBJ whole genome shotgun (WGS) entry which is preliminary data.</text>
</comment>
<comment type="similarity">
    <text evidence="2">Belongs to the HPPK family.</text>
</comment>
<evidence type="ECO:0000313" key="14">
    <source>
        <dbReference type="EMBL" id="RUL89346.1"/>
    </source>
</evidence>
<comment type="function">
    <text evidence="10">Catalyzes the transfer of pyrophosphate from adenosine triphosphate (ATP) to 6-hydroxymethyl-7,8-dihydropterin, an enzymatic step in folate biosynthesis pathway.</text>
</comment>
<keyword evidence="9" id="KW-0289">Folate biosynthesis</keyword>
<dbReference type="GO" id="GO:0046656">
    <property type="term" value="P:folic acid biosynthetic process"/>
    <property type="evidence" value="ECO:0007669"/>
    <property type="project" value="UniProtKB-KW"/>
</dbReference>
<protein>
    <recommendedName>
        <fullName evidence="4">2-amino-4-hydroxy-6-hydroxymethyldihydropteridine pyrophosphokinase</fullName>
        <ecNumber evidence="3">2.7.6.3</ecNumber>
    </recommendedName>
    <alternativeName>
        <fullName evidence="11">6-hydroxymethyl-7,8-dihydropterin pyrophosphokinase</fullName>
    </alternativeName>
    <alternativeName>
        <fullName evidence="12">7,8-dihydro-6-hydroxymethylpterin-pyrophosphokinase</fullName>
    </alternativeName>
</protein>
<dbReference type="AlphaFoldDB" id="A0A432MQL7"/>